<dbReference type="AlphaFoldDB" id="A0A1S1QTD0"/>
<keyword evidence="3" id="KW-1185">Reference proteome</keyword>
<reference evidence="3" key="1">
    <citation type="submission" date="2016-07" db="EMBL/GenBank/DDBJ databases">
        <title>Sequence Frankia sp. strain CcI1.17.</title>
        <authorList>
            <person name="Ghodhbane-Gtari F."/>
            <person name="Swanson E."/>
            <person name="Gueddou A."/>
            <person name="Morris K."/>
            <person name="Hezbri K."/>
            <person name="Ktari A."/>
            <person name="Nouioui I."/>
            <person name="Abebe-Akele F."/>
            <person name="Simpson S."/>
            <person name="Thomas K."/>
            <person name="Gtari M."/>
            <person name="Tisa L.S."/>
            <person name="Hurst S."/>
        </authorList>
    </citation>
    <scope>NUCLEOTIDE SEQUENCE [LARGE SCALE GENOMIC DNA]</scope>
    <source>
        <strain evidence="3">Cc1.17</strain>
    </source>
</reference>
<evidence type="ECO:0000313" key="2">
    <source>
        <dbReference type="EMBL" id="OHV36691.1"/>
    </source>
</evidence>
<dbReference type="OrthoDB" id="4966929at2"/>
<name>A0A1S1QTD0_9ACTN</name>
<accession>A0A1S1QTD0</accession>
<proteinExistence type="predicted"/>
<evidence type="ECO:0000313" key="3">
    <source>
        <dbReference type="Proteomes" id="UP000179627"/>
    </source>
</evidence>
<protein>
    <submittedName>
        <fullName evidence="2">Uncharacterized protein</fullName>
    </submittedName>
</protein>
<evidence type="ECO:0000256" key="1">
    <source>
        <dbReference type="SAM" id="MobiDB-lite"/>
    </source>
</evidence>
<organism evidence="2 3">
    <name type="scientific">Parafrankia colletiae</name>
    <dbReference type="NCBI Taxonomy" id="573497"/>
    <lineage>
        <taxon>Bacteria</taxon>
        <taxon>Bacillati</taxon>
        <taxon>Actinomycetota</taxon>
        <taxon>Actinomycetes</taxon>
        <taxon>Frankiales</taxon>
        <taxon>Frankiaceae</taxon>
        <taxon>Parafrankia</taxon>
    </lineage>
</organism>
<sequence>MSNVKCALALMGGYVLGRTKKGKAAIGLGLWVSGHNYHAKDVLRDQAVRLLHSEEGGQLISQIRGPAAEAGRRAAVAVYESQLDRLSQALAGRTERLTAALGDTAKTVEEGGGAAGKAVGSVLGSAASGTRSDHSGQGETGTDQATDQRDTDERDEDDGSGSETGSAAGRQVPGRSAGRRREARRGPLEQLAQASSGGGSR</sequence>
<gene>
    <name evidence="2" type="ORF">CC117_17525</name>
</gene>
<feature type="region of interest" description="Disordered" evidence="1">
    <location>
        <begin position="124"/>
        <end position="201"/>
    </location>
</feature>
<feature type="compositionally biased region" description="Low complexity" evidence="1">
    <location>
        <begin position="161"/>
        <end position="176"/>
    </location>
</feature>
<comment type="caution">
    <text evidence="2">The sequence shown here is derived from an EMBL/GenBank/DDBJ whole genome shotgun (WGS) entry which is preliminary data.</text>
</comment>
<dbReference type="Proteomes" id="UP000179627">
    <property type="component" value="Unassembled WGS sequence"/>
</dbReference>
<dbReference type="RefSeq" id="WP_071084733.1">
    <property type="nucleotide sequence ID" value="NZ_MBLM01000115.1"/>
</dbReference>
<dbReference type="EMBL" id="MBLM01000115">
    <property type="protein sequence ID" value="OHV36691.1"/>
    <property type="molecule type" value="Genomic_DNA"/>
</dbReference>